<dbReference type="SUPFAM" id="SSF161098">
    <property type="entry name" value="MetI-like"/>
    <property type="match status" value="1"/>
</dbReference>
<dbReference type="Proteomes" id="UP000646523">
    <property type="component" value="Unassembled WGS sequence"/>
</dbReference>
<dbReference type="Gene3D" id="1.10.3720.10">
    <property type="entry name" value="MetI-like"/>
    <property type="match status" value="1"/>
</dbReference>
<name>A0A917ZAR0_9ACTN</name>
<feature type="transmembrane region" description="Helical" evidence="8">
    <location>
        <begin position="237"/>
        <end position="260"/>
    </location>
</feature>
<keyword evidence="3" id="KW-1003">Cell membrane</keyword>
<evidence type="ECO:0000256" key="8">
    <source>
        <dbReference type="RuleBase" id="RU363032"/>
    </source>
</evidence>
<dbReference type="GO" id="GO:0005886">
    <property type="term" value="C:plasma membrane"/>
    <property type="evidence" value="ECO:0007669"/>
    <property type="project" value="UniProtKB-SubCell"/>
</dbReference>
<evidence type="ECO:0000256" key="4">
    <source>
        <dbReference type="ARBA" id="ARBA00022519"/>
    </source>
</evidence>
<keyword evidence="6 8" id="KW-1133">Transmembrane helix</keyword>
<evidence type="ECO:0000256" key="5">
    <source>
        <dbReference type="ARBA" id="ARBA00022692"/>
    </source>
</evidence>
<sequence length="270" mass="29280">MTSTETRSRPRWLYLMAAIVAIWMTAPPLVVIPMSFASERTLTFPPSGYSLRWYQEFFENPVWIDALKSSLLIGVLVMVISVVIGTLGAFAVVRGRFRGRGVLEMVGIAPLVVPIVVLGIGVYAMFLRWGLIGTVPGFVAAHCVLAVPYVMITVGSALRVVDGQLERAARVLGARPHRVFLRVTLPLIAPGMLAGGLFAFVTSFDEVVVSLFIVSPGLRTLPVEMYSSVTRDINPTIAAASTLILLVSTVLILVSTKFLFSDSANGRSKR</sequence>
<dbReference type="InterPro" id="IPR000515">
    <property type="entry name" value="MetI-like"/>
</dbReference>
<dbReference type="InterPro" id="IPR035906">
    <property type="entry name" value="MetI-like_sf"/>
</dbReference>
<evidence type="ECO:0000256" key="7">
    <source>
        <dbReference type="ARBA" id="ARBA00023136"/>
    </source>
</evidence>
<reference evidence="10" key="1">
    <citation type="journal article" date="2014" name="Int. J. Syst. Evol. Microbiol.">
        <title>Complete genome sequence of Corynebacterium casei LMG S-19264T (=DSM 44701T), isolated from a smear-ripened cheese.</title>
        <authorList>
            <consortium name="US DOE Joint Genome Institute (JGI-PGF)"/>
            <person name="Walter F."/>
            <person name="Albersmeier A."/>
            <person name="Kalinowski J."/>
            <person name="Ruckert C."/>
        </authorList>
    </citation>
    <scope>NUCLEOTIDE SEQUENCE</scope>
    <source>
        <strain evidence="10">CGMCC 4.7368</strain>
    </source>
</reference>
<keyword evidence="4" id="KW-0997">Cell inner membrane</keyword>
<dbReference type="CDD" id="cd06261">
    <property type="entry name" value="TM_PBP2"/>
    <property type="match status" value="1"/>
</dbReference>
<evidence type="ECO:0000313" key="11">
    <source>
        <dbReference type="Proteomes" id="UP000646523"/>
    </source>
</evidence>
<dbReference type="AlphaFoldDB" id="A0A917ZAR0"/>
<keyword evidence="7 8" id="KW-0472">Membrane</keyword>
<accession>A0A917ZAR0</accession>
<dbReference type="PANTHER" id="PTHR43357:SF4">
    <property type="entry name" value="INNER MEMBRANE ABC TRANSPORTER PERMEASE PROTEIN YDCV"/>
    <property type="match status" value="1"/>
</dbReference>
<proteinExistence type="inferred from homology"/>
<feature type="transmembrane region" description="Helical" evidence="8">
    <location>
        <begin position="179"/>
        <end position="201"/>
    </location>
</feature>
<dbReference type="PROSITE" id="PS50928">
    <property type="entry name" value="ABC_TM1"/>
    <property type="match status" value="1"/>
</dbReference>
<feature type="transmembrane region" description="Helical" evidence="8">
    <location>
        <begin position="12"/>
        <end position="36"/>
    </location>
</feature>
<keyword evidence="5 8" id="KW-0812">Transmembrane</keyword>
<keyword evidence="2 8" id="KW-0813">Transport</keyword>
<feature type="transmembrane region" description="Helical" evidence="8">
    <location>
        <begin position="105"/>
        <end position="126"/>
    </location>
</feature>
<protein>
    <submittedName>
        <fullName evidence="10">Polyamine ABC transporter permease</fullName>
    </submittedName>
</protein>
<evidence type="ECO:0000256" key="3">
    <source>
        <dbReference type="ARBA" id="ARBA00022475"/>
    </source>
</evidence>
<comment type="subcellular location">
    <subcellularLocation>
        <location evidence="1">Cell inner membrane</location>
        <topology evidence="1">Multi-pass membrane protein</topology>
    </subcellularLocation>
    <subcellularLocation>
        <location evidence="8">Cell membrane</location>
        <topology evidence="8">Multi-pass membrane protein</topology>
    </subcellularLocation>
</comment>
<comment type="caution">
    <text evidence="10">The sequence shown here is derived from an EMBL/GenBank/DDBJ whole genome shotgun (WGS) entry which is preliminary data.</text>
</comment>
<feature type="domain" description="ABC transmembrane type-1" evidence="9">
    <location>
        <begin position="67"/>
        <end position="255"/>
    </location>
</feature>
<keyword evidence="11" id="KW-1185">Reference proteome</keyword>
<organism evidence="10 11">
    <name type="scientific">Nonomuraea cavernae</name>
    <dbReference type="NCBI Taxonomy" id="2045107"/>
    <lineage>
        <taxon>Bacteria</taxon>
        <taxon>Bacillati</taxon>
        <taxon>Actinomycetota</taxon>
        <taxon>Actinomycetes</taxon>
        <taxon>Streptosporangiales</taxon>
        <taxon>Streptosporangiaceae</taxon>
        <taxon>Nonomuraea</taxon>
    </lineage>
</organism>
<feature type="transmembrane region" description="Helical" evidence="8">
    <location>
        <begin position="71"/>
        <end position="93"/>
    </location>
</feature>
<dbReference type="RefSeq" id="WP_189127796.1">
    <property type="nucleotide sequence ID" value="NZ_BMNH01000027.1"/>
</dbReference>
<comment type="similarity">
    <text evidence="8">Belongs to the binding-protein-dependent transport system permease family.</text>
</comment>
<dbReference type="PANTHER" id="PTHR43357">
    <property type="entry name" value="INNER MEMBRANE ABC TRANSPORTER PERMEASE PROTEIN YDCV"/>
    <property type="match status" value="1"/>
</dbReference>
<evidence type="ECO:0000256" key="1">
    <source>
        <dbReference type="ARBA" id="ARBA00004429"/>
    </source>
</evidence>
<feature type="transmembrane region" description="Helical" evidence="8">
    <location>
        <begin position="138"/>
        <end position="158"/>
    </location>
</feature>
<evidence type="ECO:0000256" key="6">
    <source>
        <dbReference type="ARBA" id="ARBA00022989"/>
    </source>
</evidence>
<evidence type="ECO:0000259" key="9">
    <source>
        <dbReference type="PROSITE" id="PS50928"/>
    </source>
</evidence>
<dbReference type="GO" id="GO:0055085">
    <property type="term" value="P:transmembrane transport"/>
    <property type="evidence" value="ECO:0007669"/>
    <property type="project" value="InterPro"/>
</dbReference>
<evidence type="ECO:0000313" key="10">
    <source>
        <dbReference type="EMBL" id="GGO79071.1"/>
    </source>
</evidence>
<gene>
    <name evidence="10" type="ORF">GCM10012289_62530</name>
</gene>
<dbReference type="EMBL" id="BMNH01000027">
    <property type="protein sequence ID" value="GGO79071.1"/>
    <property type="molecule type" value="Genomic_DNA"/>
</dbReference>
<evidence type="ECO:0000256" key="2">
    <source>
        <dbReference type="ARBA" id="ARBA00022448"/>
    </source>
</evidence>
<reference evidence="10" key="2">
    <citation type="submission" date="2020-09" db="EMBL/GenBank/DDBJ databases">
        <authorList>
            <person name="Sun Q."/>
            <person name="Zhou Y."/>
        </authorList>
    </citation>
    <scope>NUCLEOTIDE SEQUENCE</scope>
    <source>
        <strain evidence="10">CGMCC 4.7368</strain>
    </source>
</reference>
<dbReference type="Pfam" id="PF00528">
    <property type="entry name" value="BPD_transp_1"/>
    <property type="match status" value="1"/>
</dbReference>